<dbReference type="PANTHER" id="PTHR21015:SF22">
    <property type="entry name" value="GLYCOSYLTRANSFERASE"/>
    <property type="match status" value="1"/>
</dbReference>
<proteinExistence type="predicted"/>
<name>A0A448N016_9ACTN</name>
<dbReference type="EMBL" id="LR134406">
    <property type="protein sequence ID" value="VEH70736.1"/>
    <property type="molecule type" value="Genomic_DNA"/>
</dbReference>
<protein>
    <submittedName>
        <fullName evidence="2">PGL/p-HBAD biosynthesis rhamnosyltransferase</fullName>
        <ecNumber evidence="2">2.4.1.-</ecNumber>
    </submittedName>
</protein>
<gene>
    <name evidence="2" type="ORF">NCTC12967_02042</name>
</gene>
<keyword evidence="2" id="KW-0328">Glycosyltransferase</keyword>
<dbReference type="GeneID" id="64407494"/>
<dbReference type="SUPFAM" id="SSF53756">
    <property type="entry name" value="UDP-Glycosyltransferase/glycogen phosphorylase"/>
    <property type="match status" value="1"/>
</dbReference>
<evidence type="ECO:0000259" key="1">
    <source>
        <dbReference type="Pfam" id="PF06722"/>
    </source>
</evidence>
<organism evidence="2 3">
    <name type="scientific">Arachnia propionica</name>
    <dbReference type="NCBI Taxonomy" id="1750"/>
    <lineage>
        <taxon>Bacteria</taxon>
        <taxon>Bacillati</taxon>
        <taxon>Actinomycetota</taxon>
        <taxon>Actinomycetes</taxon>
        <taxon>Propionibacteriales</taxon>
        <taxon>Propionibacteriaceae</taxon>
        <taxon>Arachnia</taxon>
    </lineage>
</organism>
<evidence type="ECO:0000313" key="2">
    <source>
        <dbReference type="EMBL" id="VEH70736.1"/>
    </source>
</evidence>
<dbReference type="GO" id="GO:0016758">
    <property type="term" value="F:hexosyltransferase activity"/>
    <property type="evidence" value="ECO:0007669"/>
    <property type="project" value="UniProtKB-ARBA"/>
</dbReference>
<dbReference type="Proteomes" id="UP000273044">
    <property type="component" value="Chromosome"/>
</dbReference>
<feature type="domain" description="Erythromycin biosynthesis protein CIII-like C-terminal" evidence="1">
    <location>
        <begin position="272"/>
        <end position="399"/>
    </location>
</feature>
<dbReference type="InterPro" id="IPR002213">
    <property type="entry name" value="UDP_glucos_trans"/>
</dbReference>
<dbReference type="Gene3D" id="3.40.50.2000">
    <property type="entry name" value="Glycogen Phosphorylase B"/>
    <property type="match status" value="2"/>
</dbReference>
<keyword evidence="2" id="KW-0808">Transferase</keyword>
<accession>A0A448N016</accession>
<keyword evidence="3" id="KW-1185">Reference proteome</keyword>
<dbReference type="PANTHER" id="PTHR21015">
    <property type="entry name" value="UDP-N-ACETYLGLUCOSAMINE--N-ACETYLMURAMYL-(PENTAPEPTIDE) PYROPHOSPHORYL-UNDECAPRENOL N-ACETYLGLUCOSAMINE TRANSFERASE 1"/>
    <property type="match status" value="1"/>
</dbReference>
<dbReference type="InterPro" id="IPR010610">
    <property type="entry name" value="EryCIII-like_C"/>
</dbReference>
<dbReference type="RefSeq" id="WP_061788297.1">
    <property type="nucleotide sequence ID" value="NZ_CAJZDL010000158.1"/>
</dbReference>
<dbReference type="GO" id="GO:0008194">
    <property type="term" value="F:UDP-glycosyltransferase activity"/>
    <property type="evidence" value="ECO:0007669"/>
    <property type="project" value="InterPro"/>
</dbReference>
<sequence>MSTGTPRRRFLFAPETFNLGETSRGVEVARALARAGHDVRFMGYSRTYAPYIREAGFDLDLLAPEVDDALAAGFFAFEQGRSLRFPFTTHTVRTRVRNELDLIARWQPDAVIIGTTLTLLLSARIAGVPLVYLRPYPLSASHLASVSDLPLCVHTGPASRCINRLAGFLAGKLAKHLRWKPAAFRRVAREHGLRLPGRTAAMLDADLAPIVSLFPLLDGRPLVPGEVAVGPIYAHAAGNLPPEVEELAREHRRPLIHVGLGSSARREVALPLLTALGDLDVDVVSTAGRYLTPRDRRGLPASVLVFDFLPAHQLGGLIDASLIHGGEGTVQTACASGVPFAGIGMQMEQKLNIEECVDFGNALAFTMRDIRRHRIPFLVERLLTDATLRRRARELAALMQGTDGARRSAEVILRFLDDRQ</sequence>
<reference evidence="2 3" key="1">
    <citation type="submission" date="2018-12" db="EMBL/GenBank/DDBJ databases">
        <authorList>
            <consortium name="Pathogen Informatics"/>
        </authorList>
    </citation>
    <scope>NUCLEOTIDE SEQUENCE [LARGE SCALE GENOMIC DNA]</scope>
    <source>
        <strain evidence="2 3">NCTC12967</strain>
    </source>
</reference>
<dbReference type="Pfam" id="PF06722">
    <property type="entry name" value="EryCIII-like_C"/>
    <property type="match status" value="1"/>
</dbReference>
<dbReference type="CDD" id="cd03784">
    <property type="entry name" value="GT1_Gtf-like"/>
    <property type="match status" value="1"/>
</dbReference>
<dbReference type="AlphaFoldDB" id="A0A448N016"/>
<evidence type="ECO:0000313" key="3">
    <source>
        <dbReference type="Proteomes" id="UP000273044"/>
    </source>
</evidence>
<dbReference type="EC" id="2.4.1.-" evidence="2"/>